<dbReference type="AlphaFoldDB" id="A0A1S4AIM3"/>
<reference evidence="3" key="1">
    <citation type="submission" date="2025-08" db="UniProtKB">
        <authorList>
            <consortium name="RefSeq"/>
        </authorList>
    </citation>
    <scope>IDENTIFICATION</scope>
</reference>
<accession>A0A1S4AIM3</accession>
<name>A0A1S4AIM3_TOBAC</name>
<feature type="compositionally biased region" description="Basic and acidic residues" evidence="1">
    <location>
        <begin position="159"/>
        <end position="183"/>
    </location>
</feature>
<dbReference type="PANTHER" id="PTHR33240:SF8">
    <property type="entry name" value="OS03G0439900 PROTEIN"/>
    <property type="match status" value="1"/>
</dbReference>
<dbReference type="InterPro" id="IPR005162">
    <property type="entry name" value="Retrotrans_gag_dom"/>
</dbReference>
<dbReference type="PANTHER" id="PTHR33240">
    <property type="entry name" value="OS08G0508500 PROTEIN"/>
    <property type="match status" value="1"/>
</dbReference>
<dbReference type="OMA" id="PITHERY"/>
<feature type="region of interest" description="Disordered" evidence="1">
    <location>
        <begin position="157"/>
        <end position="198"/>
    </location>
</feature>
<dbReference type="CDD" id="cd00303">
    <property type="entry name" value="retropepsin_like"/>
    <property type="match status" value="1"/>
</dbReference>
<dbReference type="RefSeq" id="XP_016476547.1">
    <property type="nucleotide sequence ID" value="XM_016621061.1"/>
</dbReference>
<dbReference type="OrthoDB" id="2919534at2759"/>
<protein>
    <recommendedName>
        <fullName evidence="2">Retrotransposon gag domain-containing protein</fullName>
    </recommendedName>
</protein>
<gene>
    <name evidence="3" type="primary">LOC107798104</name>
</gene>
<feature type="domain" description="Retrotransposon gag" evidence="2">
    <location>
        <begin position="44"/>
        <end position="118"/>
    </location>
</feature>
<sequence>MSPYLKIYDGTTDPEDHIINYVIAVKGNDLSIEKVPSVLWKKFGETLTGGALTWYSQLPARSIATFEEMVDKFVTAHAEAKKVEVRVNDIFTVRQMHNEGLRDFLARFNRVRMSLPNVSLKKYPPTTWEEIHNAYCAEIRADKDDLNGLTQRLTSLQAEARKDRRNDGRRDQLGPRLDQERHQPYIRMSAPSPPRHTDAPPDIQHHIDTRKGHLKELLSDRGRANFARRCEQPQGPPKLPSPTRTIQMIIGGVDGVAINHVKFTTTHKLKRPITHERYDDLEDSIIFDKLDAGDLSFPHYDALVITLRITDTDVKIIMVDDGSDACIIHPRVLVQMRLKDKIILHCITLIGFNNAVERTSREIVLLVLARGVTLETIFHVMNQETTYNAIIGRSWIHAMRAVSSSLYQVIKFPTPWGIFSIQGEKRTAQECYRIAQDCAHTQQLKGVGA</sequence>
<organism evidence="3">
    <name type="scientific">Nicotiana tabacum</name>
    <name type="common">Common tobacco</name>
    <dbReference type="NCBI Taxonomy" id="4097"/>
    <lineage>
        <taxon>Eukaryota</taxon>
        <taxon>Viridiplantae</taxon>
        <taxon>Streptophyta</taxon>
        <taxon>Embryophyta</taxon>
        <taxon>Tracheophyta</taxon>
        <taxon>Spermatophyta</taxon>
        <taxon>Magnoliopsida</taxon>
        <taxon>eudicotyledons</taxon>
        <taxon>Gunneridae</taxon>
        <taxon>Pentapetalae</taxon>
        <taxon>asterids</taxon>
        <taxon>lamiids</taxon>
        <taxon>Solanales</taxon>
        <taxon>Solanaceae</taxon>
        <taxon>Nicotianoideae</taxon>
        <taxon>Nicotianeae</taxon>
        <taxon>Nicotiana</taxon>
    </lineage>
</organism>
<proteinExistence type="predicted"/>
<evidence type="ECO:0000313" key="3">
    <source>
        <dbReference type="RefSeq" id="XP_016476547.1"/>
    </source>
</evidence>
<dbReference type="KEGG" id="nta:107798104"/>
<evidence type="ECO:0000259" key="2">
    <source>
        <dbReference type="Pfam" id="PF03732"/>
    </source>
</evidence>
<evidence type="ECO:0000256" key="1">
    <source>
        <dbReference type="SAM" id="MobiDB-lite"/>
    </source>
</evidence>
<dbReference type="PaxDb" id="4097-A0A1S4AIM3"/>
<dbReference type="Pfam" id="PF03732">
    <property type="entry name" value="Retrotrans_gag"/>
    <property type="match status" value="1"/>
</dbReference>